<keyword evidence="4 5" id="KW-0472">Membrane</keyword>
<dbReference type="Gene3D" id="1.20.1250.20">
    <property type="entry name" value="MFS general substrate transporter like domains"/>
    <property type="match status" value="1"/>
</dbReference>
<feature type="transmembrane region" description="Helical" evidence="5">
    <location>
        <begin position="181"/>
        <end position="200"/>
    </location>
</feature>
<gene>
    <name evidence="7" type="ORF">ABMA28_001974</name>
</gene>
<evidence type="ECO:0000256" key="3">
    <source>
        <dbReference type="ARBA" id="ARBA00022989"/>
    </source>
</evidence>
<dbReference type="EMBL" id="JBEDNZ010000012">
    <property type="protein sequence ID" value="KAL0831102.1"/>
    <property type="molecule type" value="Genomic_DNA"/>
</dbReference>
<dbReference type="InterPro" id="IPR005828">
    <property type="entry name" value="MFS_sugar_transport-like"/>
</dbReference>
<feature type="transmembrane region" description="Helical" evidence="5">
    <location>
        <begin position="376"/>
        <end position="393"/>
    </location>
</feature>
<feature type="transmembrane region" description="Helical" evidence="5">
    <location>
        <begin position="12"/>
        <end position="32"/>
    </location>
</feature>
<proteinExistence type="predicted"/>
<feature type="transmembrane region" description="Helical" evidence="5">
    <location>
        <begin position="312"/>
        <end position="331"/>
    </location>
</feature>
<comment type="caution">
    <text evidence="7">The sequence shown here is derived from an EMBL/GenBank/DDBJ whole genome shotgun (WGS) entry which is preliminary data.</text>
</comment>
<feature type="transmembrane region" description="Helical" evidence="5">
    <location>
        <begin position="405"/>
        <end position="425"/>
    </location>
</feature>
<evidence type="ECO:0000313" key="7">
    <source>
        <dbReference type="EMBL" id="KAL0831102.1"/>
    </source>
</evidence>
<dbReference type="AlphaFoldDB" id="A0ABD0SZB6"/>
<comment type="subcellular location">
    <subcellularLocation>
        <location evidence="1">Membrane</location>
        <topology evidence="1">Multi-pass membrane protein</topology>
    </subcellularLocation>
</comment>
<feature type="transmembrane region" description="Helical" evidence="5">
    <location>
        <begin position="269"/>
        <end position="292"/>
    </location>
</feature>
<evidence type="ECO:0000256" key="5">
    <source>
        <dbReference type="SAM" id="Phobius"/>
    </source>
</evidence>
<evidence type="ECO:0000256" key="2">
    <source>
        <dbReference type="ARBA" id="ARBA00022692"/>
    </source>
</evidence>
<accession>A0ABD0SZB6</accession>
<keyword evidence="3 5" id="KW-1133">Transmembrane helix</keyword>
<dbReference type="InterPro" id="IPR050549">
    <property type="entry name" value="MFS_Trehalose_Transporter"/>
</dbReference>
<dbReference type="Pfam" id="PF00083">
    <property type="entry name" value="Sugar_tr"/>
    <property type="match status" value="1"/>
</dbReference>
<evidence type="ECO:0000259" key="6">
    <source>
        <dbReference type="PROSITE" id="PS50850"/>
    </source>
</evidence>
<dbReference type="PANTHER" id="PTHR48021">
    <property type="match status" value="1"/>
</dbReference>
<feature type="transmembrane region" description="Helical" evidence="5">
    <location>
        <begin position="65"/>
        <end position="87"/>
    </location>
</feature>
<feature type="transmembrane region" description="Helical" evidence="5">
    <location>
        <begin position="94"/>
        <end position="112"/>
    </location>
</feature>
<dbReference type="GO" id="GO:0016020">
    <property type="term" value="C:membrane"/>
    <property type="evidence" value="ECO:0007669"/>
    <property type="project" value="UniProtKB-SubCell"/>
</dbReference>
<name>A0ABD0SZB6_LOXSC</name>
<feature type="transmembrane region" description="Helical" evidence="5">
    <location>
        <begin position="437"/>
        <end position="457"/>
    </location>
</feature>
<evidence type="ECO:0000256" key="1">
    <source>
        <dbReference type="ARBA" id="ARBA00004141"/>
    </source>
</evidence>
<feature type="transmembrane region" description="Helical" evidence="5">
    <location>
        <begin position="118"/>
        <end position="140"/>
    </location>
</feature>
<organism evidence="7 8">
    <name type="scientific">Loxostege sticticalis</name>
    <name type="common">Beet webworm moth</name>
    <dbReference type="NCBI Taxonomy" id="481309"/>
    <lineage>
        <taxon>Eukaryota</taxon>
        <taxon>Metazoa</taxon>
        <taxon>Ecdysozoa</taxon>
        <taxon>Arthropoda</taxon>
        <taxon>Hexapoda</taxon>
        <taxon>Insecta</taxon>
        <taxon>Pterygota</taxon>
        <taxon>Neoptera</taxon>
        <taxon>Endopterygota</taxon>
        <taxon>Lepidoptera</taxon>
        <taxon>Glossata</taxon>
        <taxon>Ditrysia</taxon>
        <taxon>Pyraloidea</taxon>
        <taxon>Crambidae</taxon>
        <taxon>Pyraustinae</taxon>
        <taxon>Loxostege</taxon>
    </lineage>
</organism>
<reference evidence="7 8" key="1">
    <citation type="submission" date="2024-06" db="EMBL/GenBank/DDBJ databases">
        <title>A chromosome-level genome assembly of beet webworm, Loxostege sticticalis.</title>
        <authorList>
            <person name="Zhang Y."/>
        </authorList>
    </citation>
    <scope>NUCLEOTIDE SEQUENCE [LARGE SCALE GENOMIC DNA]</scope>
    <source>
        <strain evidence="7">AQ028</strain>
        <tissue evidence="7">Male pupae</tissue>
    </source>
</reference>
<keyword evidence="2 5" id="KW-0812">Transmembrane</keyword>
<dbReference type="InterPro" id="IPR020846">
    <property type="entry name" value="MFS_dom"/>
</dbReference>
<dbReference type="InterPro" id="IPR036259">
    <property type="entry name" value="MFS_trans_sf"/>
</dbReference>
<feature type="transmembrane region" description="Helical" evidence="5">
    <location>
        <begin position="152"/>
        <end position="175"/>
    </location>
</feature>
<sequence length="495" mass="55438">MWRPETFRKVGIFFNVQVSNCRITLIVVGMGFSSFSESYIMGHTSAFVAGLFQEKEELQLTDDDISWIMSLMFASMVLGTLLATLITEKLGRRIPVVIFNIPVLIHWFMLYYGQNKYVFMVARLLAGIGFGGILPMIYMATAECSSPKMRGFNLAIITTGTTAIGATVGWNLAILLDWRTAALIGTAPTVISVIIPLFCVESPPWLASKGRFDECEAAFTSLHGLKPSAQKELQLILEVEKSKLSNSDKNTNTVSLIIRRLKVAASKRYFWNLMLLTNIITIYKMITGRILFGTYGMIILQKMTGQSDILPYTLAISGINIVGSWFTSYILKKVNVRSLLFPAGILNSLLLIGLSICLYVIPESYDNSLLVWTKVMLYIIHLSIVQVVLFPILEALPSELYPLEIRGACSTIVAFIGTVFIFVILKVTPAMFELLDTYGVFTTNAVAMLIFLLYLWIKLPETKGRTLHDIELNLKNEKCVFKDDNMSPELTKELI</sequence>
<evidence type="ECO:0000313" key="8">
    <source>
        <dbReference type="Proteomes" id="UP001549921"/>
    </source>
</evidence>
<dbReference type="Proteomes" id="UP001549921">
    <property type="component" value="Unassembled WGS sequence"/>
</dbReference>
<dbReference type="SUPFAM" id="SSF103473">
    <property type="entry name" value="MFS general substrate transporter"/>
    <property type="match status" value="1"/>
</dbReference>
<feature type="transmembrane region" description="Helical" evidence="5">
    <location>
        <begin position="338"/>
        <end position="361"/>
    </location>
</feature>
<feature type="domain" description="Major facilitator superfamily (MFS) profile" evidence="6">
    <location>
        <begin position="22"/>
        <end position="463"/>
    </location>
</feature>
<evidence type="ECO:0000256" key="4">
    <source>
        <dbReference type="ARBA" id="ARBA00023136"/>
    </source>
</evidence>
<dbReference type="PROSITE" id="PS50850">
    <property type="entry name" value="MFS"/>
    <property type="match status" value="1"/>
</dbReference>
<dbReference type="PANTHER" id="PTHR48021:SF1">
    <property type="entry name" value="GH07001P-RELATED"/>
    <property type="match status" value="1"/>
</dbReference>
<protein>
    <recommendedName>
        <fullName evidence="6">Major facilitator superfamily (MFS) profile domain-containing protein</fullName>
    </recommendedName>
</protein>